<gene>
    <name evidence="3" type="ORF">WS71_25955</name>
</gene>
<name>A0A1B4G7S0_9BURK</name>
<evidence type="ECO:0000313" key="3">
    <source>
        <dbReference type="EMBL" id="AOJ11963.1"/>
    </source>
</evidence>
<dbReference type="GO" id="GO:0016020">
    <property type="term" value="C:membrane"/>
    <property type="evidence" value="ECO:0007669"/>
    <property type="project" value="UniProtKB-SubCell"/>
</dbReference>
<dbReference type="AlphaFoldDB" id="A0A1B4G7S0"/>
<dbReference type="InterPro" id="IPR026841">
    <property type="entry name" value="Aur1/Ipt1"/>
</dbReference>
<dbReference type="EMBL" id="CP013389">
    <property type="protein sequence ID" value="AOJ11963.1"/>
    <property type="molecule type" value="Genomic_DNA"/>
</dbReference>
<feature type="transmembrane region" description="Helical" evidence="1">
    <location>
        <begin position="25"/>
        <end position="43"/>
    </location>
</feature>
<feature type="transmembrane region" description="Helical" evidence="1">
    <location>
        <begin position="291"/>
        <end position="312"/>
    </location>
</feature>
<sequence length="357" mass="38182">MMHRADAASSGDTCRSALVRRRYRLGWAWCAAVTLVDVAWLRAGGYALQWSGVAAAARAIAVCAAFSIVLSGVARVPRYAKAATRLRYREASRTLAWLALLAAFVAAAGILSYLCVTLKPPLVDHVLIHLDARLGFDWPAVYDRVRSHPALERALAFAYDSAKWQLIGIPIWLGLTRRDEALSEFVALFMLTSMLVLLISAPFPAASAFLHFRVSDPAALSSVSDFVRLRDGTLHAFDPAALQGTVSLPSFHTVLGVLFAYALRRVSVVAPLALLFNGWMIASTPTQGGHYLIDVLSGLLVAFAAIVAHRYASGESLGVDRAASVARGRLAVAEPPAGGDMAFARRDAHASGSNGDA</sequence>
<feature type="transmembrane region" description="Helical" evidence="1">
    <location>
        <begin position="55"/>
        <end position="74"/>
    </location>
</feature>
<dbReference type="RefSeq" id="WP_066490761.1">
    <property type="nucleotide sequence ID" value="NZ_CP013389.1"/>
</dbReference>
<feature type="transmembrane region" description="Helical" evidence="1">
    <location>
        <begin position="258"/>
        <end position="279"/>
    </location>
</feature>
<reference evidence="3 4" key="1">
    <citation type="submission" date="2015-12" db="EMBL/GenBank/DDBJ databases">
        <title>Diversity of Burkholderia near neighbor genomes.</title>
        <authorList>
            <person name="Sahl J."/>
            <person name="Wagner D."/>
            <person name="Keim P."/>
        </authorList>
    </citation>
    <scope>NUCLEOTIDE SEQUENCE [LARGE SCALE GENOMIC DNA]</scope>
    <source>
        <strain evidence="3 4">BDU8</strain>
    </source>
</reference>
<feature type="transmembrane region" description="Helical" evidence="1">
    <location>
        <begin position="185"/>
        <end position="212"/>
    </location>
</feature>
<dbReference type="Pfam" id="PF14378">
    <property type="entry name" value="PAP2_3"/>
    <property type="match status" value="1"/>
</dbReference>
<evidence type="ECO:0000256" key="1">
    <source>
        <dbReference type="SAM" id="Phobius"/>
    </source>
</evidence>
<dbReference type="Proteomes" id="UP000067711">
    <property type="component" value="Chromosome 1"/>
</dbReference>
<keyword evidence="1" id="KW-0812">Transmembrane</keyword>
<organism evidence="3 4">
    <name type="scientific">Burkholderia mayonis</name>
    <dbReference type="NCBI Taxonomy" id="1385591"/>
    <lineage>
        <taxon>Bacteria</taxon>
        <taxon>Pseudomonadati</taxon>
        <taxon>Pseudomonadota</taxon>
        <taxon>Betaproteobacteria</taxon>
        <taxon>Burkholderiales</taxon>
        <taxon>Burkholderiaceae</taxon>
        <taxon>Burkholderia</taxon>
        <taxon>pseudomallei group</taxon>
    </lineage>
</organism>
<keyword evidence="1" id="KW-1133">Transmembrane helix</keyword>
<feature type="transmembrane region" description="Helical" evidence="1">
    <location>
        <begin position="95"/>
        <end position="114"/>
    </location>
</feature>
<protein>
    <submittedName>
        <fullName evidence="3">Phosphoesterase</fullName>
    </submittedName>
</protein>
<proteinExistence type="predicted"/>
<keyword evidence="1" id="KW-0472">Membrane</keyword>
<feature type="domain" description="Inositolphosphotransferase Aur1/Ipt1" evidence="2">
    <location>
        <begin position="127"/>
        <end position="307"/>
    </location>
</feature>
<evidence type="ECO:0000259" key="2">
    <source>
        <dbReference type="Pfam" id="PF14378"/>
    </source>
</evidence>
<evidence type="ECO:0000313" key="4">
    <source>
        <dbReference type="Proteomes" id="UP000067711"/>
    </source>
</evidence>
<accession>A0A1B4G7S0</accession>